<keyword evidence="1" id="KW-0472">Membrane</keyword>
<comment type="caution">
    <text evidence="3">The sequence shown here is derived from an EMBL/GenBank/DDBJ whole genome shotgun (WGS) entry which is preliminary data.</text>
</comment>
<feature type="transmembrane region" description="Helical" evidence="1">
    <location>
        <begin position="263"/>
        <end position="286"/>
    </location>
</feature>
<dbReference type="RefSeq" id="WP_180569569.1">
    <property type="nucleotide sequence ID" value="NZ_JACCKB010000026.1"/>
</dbReference>
<dbReference type="Pfam" id="PF01757">
    <property type="entry name" value="Acyl_transf_3"/>
    <property type="match status" value="1"/>
</dbReference>
<feature type="transmembrane region" description="Helical" evidence="1">
    <location>
        <begin position="43"/>
        <end position="63"/>
    </location>
</feature>
<feature type="transmembrane region" description="Helical" evidence="1">
    <location>
        <begin position="128"/>
        <end position="147"/>
    </location>
</feature>
<dbReference type="PANTHER" id="PTHR23028">
    <property type="entry name" value="ACETYLTRANSFERASE"/>
    <property type="match status" value="1"/>
</dbReference>
<evidence type="ECO:0000313" key="4">
    <source>
        <dbReference type="Proteomes" id="UP000569732"/>
    </source>
</evidence>
<organism evidence="3 4">
    <name type="scientific">Spartinivicinus marinus</name>
    <dbReference type="NCBI Taxonomy" id="2994442"/>
    <lineage>
        <taxon>Bacteria</taxon>
        <taxon>Pseudomonadati</taxon>
        <taxon>Pseudomonadota</taxon>
        <taxon>Gammaproteobacteria</taxon>
        <taxon>Oceanospirillales</taxon>
        <taxon>Zooshikellaceae</taxon>
        <taxon>Spartinivicinus</taxon>
    </lineage>
</organism>
<keyword evidence="3" id="KW-0808">Transferase</keyword>
<protein>
    <submittedName>
        <fullName evidence="3">Acyltransferase</fullName>
    </submittedName>
</protein>
<feature type="domain" description="Acyltransferase 3" evidence="2">
    <location>
        <begin position="6"/>
        <end position="313"/>
    </location>
</feature>
<feature type="transmembrane region" description="Helical" evidence="1">
    <location>
        <begin position="298"/>
        <end position="318"/>
    </location>
</feature>
<keyword evidence="4" id="KW-1185">Reference proteome</keyword>
<dbReference type="GO" id="GO:0016747">
    <property type="term" value="F:acyltransferase activity, transferring groups other than amino-acyl groups"/>
    <property type="evidence" value="ECO:0007669"/>
    <property type="project" value="InterPro"/>
</dbReference>
<proteinExistence type="predicted"/>
<dbReference type="Proteomes" id="UP000569732">
    <property type="component" value="Unassembled WGS sequence"/>
</dbReference>
<reference evidence="3 4" key="1">
    <citation type="submission" date="2020-07" db="EMBL/GenBank/DDBJ databases">
        <title>Endozoicomonas sp. nov., isolated from sediment.</title>
        <authorList>
            <person name="Gu T."/>
        </authorList>
    </citation>
    <scope>NUCLEOTIDE SEQUENCE [LARGE SCALE GENOMIC DNA]</scope>
    <source>
        <strain evidence="3 4">SM1973</strain>
    </source>
</reference>
<feature type="transmembrane region" description="Helical" evidence="1">
    <location>
        <begin position="84"/>
        <end position="108"/>
    </location>
</feature>
<dbReference type="EMBL" id="JACCKB010000026">
    <property type="protein sequence ID" value="NYZ67549.1"/>
    <property type="molecule type" value="Genomic_DNA"/>
</dbReference>
<dbReference type="GO" id="GO:0016020">
    <property type="term" value="C:membrane"/>
    <property type="evidence" value="ECO:0007669"/>
    <property type="project" value="TreeGrafter"/>
</dbReference>
<feature type="transmembrane region" description="Helical" evidence="1">
    <location>
        <begin position="185"/>
        <end position="202"/>
    </location>
</feature>
<accession>A0A853I4F8</accession>
<dbReference type="InterPro" id="IPR002656">
    <property type="entry name" value="Acyl_transf_3_dom"/>
</dbReference>
<name>A0A853I4F8_9GAMM</name>
<keyword evidence="1" id="KW-0812">Transmembrane</keyword>
<keyword evidence="1" id="KW-1133">Transmembrane helix</keyword>
<evidence type="ECO:0000313" key="3">
    <source>
        <dbReference type="EMBL" id="NYZ67549.1"/>
    </source>
</evidence>
<gene>
    <name evidence="3" type="ORF">H0A36_16150</name>
</gene>
<evidence type="ECO:0000256" key="1">
    <source>
        <dbReference type="SAM" id="Phobius"/>
    </source>
</evidence>
<feature type="transmembrane region" description="Helical" evidence="1">
    <location>
        <begin position="159"/>
        <end position="179"/>
    </location>
</feature>
<dbReference type="AlphaFoldDB" id="A0A853I4F8"/>
<dbReference type="GO" id="GO:0000271">
    <property type="term" value="P:polysaccharide biosynthetic process"/>
    <property type="evidence" value="ECO:0007669"/>
    <property type="project" value="TreeGrafter"/>
</dbReference>
<sequence>MTNRLAELDVFRGLAAIAVVLFHLTTRYDQLYEHPSLVFDFPLGHYGVTWFFMISGFVIFLTLSRTQHASDFIVSRFSRLFPAFWIAVIVTTLAVMLIGLSGTTFTATTVVLNLTMIPELLGAQTVDGVYWTLQYEIMFYFFMMVVWQIKWLDKIEWVCLGWLLLQGVFLFSEYIYGYFPWKLRLFLILDYGHLFVAGILFYRLKYQSQPGMINISRHLLIVISVLLQCIMDDSPESVWVAAGLYASFYLFIYNYLTFIVCKPLVFLGTISYTLYLFHHNLGFVILNQFYQLGVSPLFAIPSVVAICMIIATAVTYFIEKPALRLIRAKYPLRGFVRIQPQTSGNI</sequence>
<evidence type="ECO:0000259" key="2">
    <source>
        <dbReference type="Pfam" id="PF01757"/>
    </source>
</evidence>
<dbReference type="InterPro" id="IPR050879">
    <property type="entry name" value="Acyltransferase_3"/>
</dbReference>
<feature type="transmembrane region" description="Helical" evidence="1">
    <location>
        <begin position="214"/>
        <end position="231"/>
    </location>
</feature>
<feature type="transmembrane region" description="Helical" evidence="1">
    <location>
        <begin position="237"/>
        <end position="256"/>
    </location>
</feature>
<dbReference type="PANTHER" id="PTHR23028:SF131">
    <property type="entry name" value="BLR2367 PROTEIN"/>
    <property type="match status" value="1"/>
</dbReference>
<keyword evidence="3" id="KW-0012">Acyltransferase</keyword>